<reference evidence="2" key="1">
    <citation type="submission" date="2020-02" db="EMBL/GenBank/DDBJ databases">
        <authorList>
            <person name="Meier V. D."/>
        </authorList>
    </citation>
    <scope>NUCLEOTIDE SEQUENCE</scope>
    <source>
        <strain evidence="2">AVDCRST_MAG25</strain>
    </source>
</reference>
<feature type="non-terminal residue" evidence="2">
    <location>
        <position position="1"/>
    </location>
</feature>
<organism evidence="2">
    <name type="scientific">uncultured Rubrobacteraceae bacterium</name>
    <dbReference type="NCBI Taxonomy" id="349277"/>
    <lineage>
        <taxon>Bacteria</taxon>
        <taxon>Bacillati</taxon>
        <taxon>Actinomycetota</taxon>
        <taxon>Rubrobacteria</taxon>
        <taxon>Rubrobacterales</taxon>
        <taxon>Rubrobacteraceae</taxon>
        <taxon>environmental samples</taxon>
    </lineage>
</organism>
<evidence type="ECO:0000256" key="1">
    <source>
        <dbReference type="SAM" id="MobiDB-lite"/>
    </source>
</evidence>
<dbReference type="EMBL" id="CADCVI010000106">
    <property type="protein sequence ID" value="CAA9468223.1"/>
    <property type="molecule type" value="Genomic_DNA"/>
</dbReference>
<proteinExistence type="predicted"/>
<dbReference type="AlphaFoldDB" id="A0A6J4RDL9"/>
<accession>A0A6J4RDL9</accession>
<feature type="region of interest" description="Disordered" evidence="1">
    <location>
        <begin position="1"/>
        <end position="155"/>
    </location>
</feature>
<feature type="non-terminal residue" evidence="2">
    <location>
        <position position="167"/>
    </location>
</feature>
<evidence type="ECO:0000313" key="2">
    <source>
        <dbReference type="EMBL" id="CAA9468223.1"/>
    </source>
</evidence>
<gene>
    <name evidence="2" type="ORF">AVDCRST_MAG25-1771</name>
</gene>
<feature type="compositionally biased region" description="Basic and acidic residues" evidence="1">
    <location>
        <begin position="1"/>
        <end position="11"/>
    </location>
</feature>
<protein>
    <submittedName>
        <fullName evidence="2">Uncharacterized protein</fullName>
    </submittedName>
</protein>
<sequence length="167" mass="17506">GTPDPDARDGRPLAAGLRPPARGALPERAQLYPGPPDPLPQAARRPGSGDLADPERPLPPAGPLLPDGCRPDLYGPRRGLQAGIPDAARRERAPRRRVVAVARRPGPQGVPAARDGPEQGPAGRGARPLRKPANDVRALRGRSRGPDAVAVPGRAVGARAVSWLRRL</sequence>
<name>A0A6J4RDL9_9ACTN</name>